<organism evidence="7">
    <name type="scientific">marine sediment metagenome</name>
    <dbReference type="NCBI Taxonomy" id="412755"/>
    <lineage>
        <taxon>unclassified sequences</taxon>
        <taxon>metagenomes</taxon>
        <taxon>ecological metagenomes</taxon>
    </lineage>
</organism>
<dbReference type="SUPFAM" id="SSF52540">
    <property type="entry name" value="P-loop containing nucleoside triphosphate hydrolases"/>
    <property type="match status" value="1"/>
</dbReference>
<evidence type="ECO:0000256" key="4">
    <source>
        <dbReference type="ARBA" id="ARBA00022917"/>
    </source>
</evidence>
<dbReference type="PRINTS" id="PR00315">
    <property type="entry name" value="ELONGATNFCT"/>
</dbReference>
<keyword evidence="5" id="KW-0342">GTP-binding</keyword>
<gene>
    <name evidence="7" type="ORF">S01H4_50326</name>
</gene>
<keyword evidence="2" id="KW-0396">Initiation factor</keyword>
<evidence type="ECO:0000259" key="6">
    <source>
        <dbReference type="PROSITE" id="PS51722"/>
    </source>
</evidence>
<dbReference type="Pfam" id="PF00009">
    <property type="entry name" value="GTP_EFTU"/>
    <property type="match status" value="1"/>
</dbReference>
<dbReference type="PANTHER" id="PTHR43381:SF5">
    <property type="entry name" value="TR-TYPE G DOMAIN-CONTAINING PROTEIN"/>
    <property type="match status" value="1"/>
</dbReference>
<accession>X1D3R8</accession>
<evidence type="ECO:0000313" key="7">
    <source>
        <dbReference type="EMBL" id="GAG91136.1"/>
    </source>
</evidence>
<sequence>MSNKKMHSLANQKETNYSALPQIELPPSITVKRLADTLKVEPVKVIKHLMRKGIMANVNQAIDFDTATTVALDFGYSAREKIELQILPSLEGLGDKLQIRSPVITVMGHVDHGKTTLLDAIRKTNVTAHEAGAITQHIGAYQTTVDGRKITFLDTPGHEAFTAMRARGAQATDIVVLVIAADDGVMPQTVEAIDHAKAAKVPIVVAINKIDKPDANPERVKQQLTDLGLIIEEWGGDVVCVPISAKKEQGIS</sequence>
<dbReference type="PROSITE" id="PS51722">
    <property type="entry name" value="G_TR_2"/>
    <property type="match status" value="1"/>
</dbReference>
<reference evidence="7" key="1">
    <citation type="journal article" date="2014" name="Front. Microbiol.">
        <title>High frequency of phylogenetically diverse reductive dehalogenase-homologous genes in deep subseafloor sedimentary metagenomes.</title>
        <authorList>
            <person name="Kawai M."/>
            <person name="Futagami T."/>
            <person name="Toyoda A."/>
            <person name="Takaki Y."/>
            <person name="Nishi S."/>
            <person name="Hori S."/>
            <person name="Arai W."/>
            <person name="Tsubouchi T."/>
            <person name="Morono Y."/>
            <person name="Uchiyama I."/>
            <person name="Ito T."/>
            <person name="Fujiyama A."/>
            <person name="Inagaki F."/>
            <person name="Takami H."/>
        </authorList>
    </citation>
    <scope>NUCLEOTIDE SEQUENCE</scope>
    <source>
        <strain evidence="7">Expedition CK06-06</strain>
    </source>
</reference>
<dbReference type="EMBL" id="BART01028565">
    <property type="protein sequence ID" value="GAG91136.1"/>
    <property type="molecule type" value="Genomic_DNA"/>
</dbReference>
<dbReference type="GO" id="GO:0003924">
    <property type="term" value="F:GTPase activity"/>
    <property type="evidence" value="ECO:0007669"/>
    <property type="project" value="InterPro"/>
</dbReference>
<dbReference type="InterPro" id="IPR027417">
    <property type="entry name" value="P-loop_NTPase"/>
</dbReference>
<dbReference type="InterPro" id="IPR006847">
    <property type="entry name" value="IF2_N"/>
</dbReference>
<protein>
    <recommendedName>
        <fullName evidence="6">Tr-type G domain-containing protein</fullName>
    </recommendedName>
</protein>
<keyword evidence="4" id="KW-0648">Protein biosynthesis</keyword>
<name>X1D3R8_9ZZZZ</name>
<comment type="caution">
    <text evidence="7">The sequence shown here is derived from an EMBL/GenBank/DDBJ whole genome shotgun (WGS) entry which is preliminary data.</text>
</comment>
<dbReference type="GO" id="GO:0005525">
    <property type="term" value="F:GTP binding"/>
    <property type="evidence" value="ECO:0007669"/>
    <property type="project" value="UniProtKB-KW"/>
</dbReference>
<dbReference type="NCBIfam" id="TIGR00231">
    <property type="entry name" value="small_GTP"/>
    <property type="match status" value="1"/>
</dbReference>
<dbReference type="InterPro" id="IPR005225">
    <property type="entry name" value="Small_GTP-bd"/>
</dbReference>
<proteinExistence type="inferred from homology"/>
<evidence type="ECO:0000256" key="5">
    <source>
        <dbReference type="ARBA" id="ARBA00023134"/>
    </source>
</evidence>
<dbReference type="GO" id="GO:0003743">
    <property type="term" value="F:translation initiation factor activity"/>
    <property type="evidence" value="ECO:0007669"/>
    <property type="project" value="UniProtKB-KW"/>
</dbReference>
<dbReference type="AlphaFoldDB" id="X1D3R8"/>
<keyword evidence="3" id="KW-0547">Nucleotide-binding</keyword>
<feature type="non-terminal residue" evidence="7">
    <location>
        <position position="252"/>
    </location>
</feature>
<dbReference type="GO" id="GO:0005737">
    <property type="term" value="C:cytoplasm"/>
    <property type="evidence" value="ECO:0007669"/>
    <property type="project" value="TreeGrafter"/>
</dbReference>
<feature type="domain" description="Tr-type G" evidence="6">
    <location>
        <begin position="99"/>
        <end position="252"/>
    </location>
</feature>
<evidence type="ECO:0000256" key="2">
    <source>
        <dbReference type="ARBA" id="ARBA00022540"/>
    </source>
</evidence>
<evidence type="ECO:0000256" key="1">
    <source>
        <dbReference type="ARBA" id="ARBA00007733"/>
    </source>
</evidence>
<dbReference type="Gene3D" id="3.40.50.300">
    <property type="entry name" value="P-loop containing nucleotide triphosphate hydrolases"/>
    <property type="match status" value="1"/>
</dbReference>
<dbReference type="CDD" id="cd01887">
    <property type="entry name" value="IF2_eIF5B"/>
    <property type="match status" value="1"/>
</dbReference>
<evidence type="ECO:0000256" key="3">
    <source>
        <dbReference type="ARBA" id="ARBA00022741"/>
    </source>
</evidence>
<dbReference type="Pfam" id="PF04760">
    <property type="entry name" value="IF2_N"/>
    <property type="match status" value="1"/>
</dbReference>
<comment type="similarity">
    <text evidence="1">Belongs to the TRAFAC class translation factor GTPase superfamily. Classic translation factor GTPase family. IF-2 subfamily.</text>
</comment>
<dbReference type="InterPro" id="IPR015760">
    <property type="entry name" value="TIF_IF2"/>
</dbReference>
<dbReference type="InterPro" id="IPR000795">
    <property type="entry name" value="T_Tr_GTP-bd_dom"/>
</dbReference>
<dbReference type="FunFam" id="3.40.50.300:FF:000019">
    <property type="entry name" value="Translation initiation factor IF-2"/>
    <property type="match status" value="1"/>
</dbReference>
<dbReference type="PANTHER" id="PTHR43381">
    <property type="entry name" value="TRANSLATION INITIATION FACTOR IF-2-RELATED"/>
    <property type="match status" value="1"/>
</dbReference>